<dbReference type="PATRIC" id="fig|1423715.3.peg.1465"/>
<keyword evidence="3 6" id="KW-0378">Hydrolase</keyword>
<dbReference type="RefSeq" id="WP_057804809.1">
    <property type="nucleotide sequence ID" value="NZ_AZDV01000028.1"/>
</dbReference>
<reference evidence="7 8" key="1">
    <citation type="journal article" date="2015" name="Genome Announc.">
        <title>Expanding the biotechnology potential of lactobacilli through comparative genomics of 213 strains and associated genera.</title>
        <authorList>
            <person name="Sun Z."/>
            <person name="Harris H.M."/>
            <person name="McCann A."/>
            <person name="Guo C."/>
            <person name="Argimon S."/>
            <person name="Zhang W."/>
            <person name="Yang X."/>
            <person name="Jeffery I.B."/>
            <person name="Cooney J.C."/>
            <person name="Kagawa T.F."/>
            <person name="Liu W."/>
            <person name="Song Y."/>
            <person name="Salvetti E."/>
            <person name="Wrobel A."/>
            <person name="Rasinkangas P."/>
            <person name="Parkhill J."/>
            <person name="Rea M.C."/>
            <person name="O'Sullivan O."/>
            <person name="Ritari J."/>
            <person name="Douillard F.P."/>
            <person name="Paul Ross R."/>
            <person name="Yang R."/>
            <person name="Briner A.E."/>
            <person name="Felis G.E."/>
            <person name="de Vos W.M."/>
            <person name="Barrangou R."/>
            <person name="Klaenhammer T.R."/>
            <person name="Caufield P.W."/>
            <person name="Cui Y."/>
            <person name="Zhang H."/>
            <person name="O'Toole P.W."/>
        </authorList>
    </citation>
    <scope>NUCLEOTIDE SEQUENCE [LARGE SCALE GENOMIC DNA]</scope>
    <source>
        <strain evidence="7 8">DSM 19394</strain>
    </source>
</reference>
<dbReference type="GO" id="GO:0004553">
    <property type="term" value="F:hydrolase activity, hydrolyzing O-glycosyl compounds"/>
    <property type="evidence" value="ECO:0007669"/>
    <property type="project" value="InterPro"/>
</dbReference>
<protein>
    <recommendedName>
        <fullName evidence="6">Glucanase</fullName>
        <ecNumber evidence="6">3.2.1.-</ecNumber>
    </recommendedName>
</protein>
<evidence type="ECO:0000256" key="3">
    <source>
        <dbReference type="ARBA" id="ARBA00022801"/>
    </source>
</evidence>
<dbReference type="EC" id="3.2.1.-" evidence="6"/>
<dbReference type="Pfam" id="PF01270">
    <property type="entry name" value="Glyco_hydro_8"/>
    <property type="match status" value="1"/>
</dbReference>
<evidence type="ECO:0000256" key="2">
    <source>
        <dbReference type="ARBA" id="ARBA00022729"/>
    </source>
</evidence>
<dbReference type="EMBL" id="AZDV01000028">
    <property type="protein sequence ID" value="KRK94098.1"/>
    <property type="molecule type" value="Genomic_DNA"/>
</dbReference>
<comment type="caution">
    <text evidence="7">The sequence shown here is derived from an EMBL/GenBank/DDBJ whole genome shotgun (WGS) entry which is preliminary data.</text>
</comment>
<dbReference type="GO" id="GO:0000272">
    <property type="term" value="P:polysaccharide catabolic process"/>
    <property type="evidence" value="ECO:0007669"/>
    <property type="project" value="UniProtKB-KW"/>
</dbReference>
<dbReference type="Proteomes" id="UP000051955">
    <property type="component" value="Unassembled WGS sequence"/>
</dbReference>
<evidence type="ECO:0000256" key="4">
    <source>
        <dbReference type="ARBA" id="ARBA00023295"/>
    </source>
</evidence>
<keyword evidence="8" id="KW-1185">Reference proteome</keyword>
<dbReference type="Gene3D" id="1.50.10.10">
    <property type="match status" value="1"/>
</dbReference>
<evidence type="ECO:0000256" key="6">
    <source>
        <dbReference type="RuleBase" id="RU361167"/>
    </source>
</evidence>
<evidence type="ECO:0000256" key="5">
    <source>
        <dbReference type="PROSITE-ProRule" id="PRU10058"/>
    </source>
</evidence>
<dbReference type="OrthoDB" id="9803461at2"/>
<dbReference type="InterPro" id="IPR008928">
    <property type="entry name" value="6-hairpin_glycosidase_sf"/>
</dbReference>
<keyword evidence="2" id="KW-0732">Signal</keyword>
<organism evidence="7 8">
    <name type="scientific">Levilactobacillus acidifarinae DSM 19394 = JCM 15949</name>
    <dbReference type="NCBI Taxonomy" id="1423715"/>
    <lineage>
        <taxon>Bacteria</taxon>
        <taxon>Bacillati</taxon>
        <taxon>Bacillota</taxon>
        <taxon>Bacilli</taxon>
        <taxon>Lactobacillales</taxon>
        <taxon>Lactobacillaceae</taxon>
        <taxon>Levilactobacillus</taxon>
    </lineage>
</organism>
<name>A0A0R1LPX2_9LACO</name>
<dbReference type="InterPro" id="IPR012341">
    <property type="entry name" value="6hp_glycosidase-like_sf"/>
</dbReference>
<keyword evidence="4 6" id="KW-0326">Glycosidase</keyword>
<feature type="active site" description="Nucleophile" evidence="5">
    <location>
        <position position="135"/>
    </location>
</feature>
<dbReference type="AlphaFoldDB" id="A0A0R1LPX2"/>
<dbReference type="SUPFAM" id="SSF48208">
    <property type="entry name" value="Six-hairpin glycosidases"/>
    <property type="match status" value="1"/>
</dbReference>
<sequence>MQLRGWKISGLVLLAFLSWGVLFNPPQPAQAKASQAITWYRQWQHAYVGGRTQQYVRMNDGQGATRVVSESQGYGMLAAVLAAKKGANTHATFNHLYRYYRTHRISSQNPLMCWQQTRRNGRLTSVGSERNSATDGDLDIAYALILADRQWGSRTTNYRQAAQRLLTAILAHEVNPTTKLPLMGNWATSANDLSKLRTGDLMTGYFKTFAKFTGKSDWNRVAQQSQRLIKKLSARHQTGLFPDFIRVRGASLKLTTVRPGEIESGTDNQYGYNACRVPWRLAQTYRLTKDRVTKWALSKQLTFFNRRHTVTAGYTLGGRAVNHYTNPAFTAPIYLAAKTLKCSTLQRRLAHQLPKMIQKKSYFGATLQVLTALS</sequence>
<comment type="similarity">
    <text evidence="1 6">Belongs to the glycosyl hydrolase 8 (cellulase D) family.</text>
</comment>
<accession>A0A0R1LPX2</accession>
<dbReference type="PRINTS" id="PR00735">
    <property type="entry name" value="GLHYDRLASE8"/>
</dbReference>
<keyword evidence="6" id="KW-0119">Carbohydrate metabolism</keyword>
<evidence type="ECO:0000313" key="7">
    <source>
        <dbReference type="EMBL" id="KRK94098.1"/>
    </source>
</evidence>
<keyword evidence="6" id="KW-0624">Polysaccharide degradation</keyword>
<dbReference type="InterPro" id="IPR019834">
    <property type="entry name" value="Glyco_hydro_8_CS"/>
</dbReference>
<dbReference type="InterPro" id="IPR002037">
    <property type="entry name" value="Glyco_hydro_8"/>
</dbReference>
<gene>
    <name evidence="7" type="ORF">FD25_GL001429</name>
</gene>
<dbReference type="PROSITE" id="PS00812">
    <property type="entry name" value="GLYCOSYL_HYDROL_F8"/>
    <property type="match status" value="1"/>
</dbReference>
<proteinExistence type="inferred from homology"/>
<dbReference type="STRING" id="1423715.FD25_GL001429"/>
<evidence type="ECO:0000256" key="1">
    <source>
        <dbReference type="ARBA" id="ARBA00009209"/>
    </source>
</evidence>
<evidence type="ECO:0000313" key="8">
    <source>
        <dbReference type="Proteomes" id="UP000051955"/>
    </source>
</evidence>